<dbReference type="PANTHER" id="PTHR30478">
    <property type="entry name" value="DNA POLYMERASE III SUBUNIT BETA"/>
    <property type="match status" value="1"/>
</dbReference>
<evidence type="ECO:0000313" key="15">
    <source>
        <dbReference type="Proteomes" id="UP000235122"/>
    </source>
</evidence>
<evidence type="ECO:0000259" key="11">
    <source>
        <dbReference type="Pfam" id="PF00712"/>
    </source>
</evidence>
<organism evidence="14 15">
    <name type="scientific">Winkia neuii</name>
    <dbReference type="NCBI Taxonomy" id="33007"/>
    <lineage>
        <taxon>Bacteria</taxon>
        <taxon>Bacillati</taxon>
        <taxon>Actinomycetota</taxon>
        <taxon>Actinomycetes</taxon>
        <taxon>Actinomycetales</taxon>
        <taxon>Actinomycetaceae</taxon>
        <taxon>Winkia</taxon>
    </lineage>
</organism>
<evidence type="ECO:0000259" key="12">
    <source>
        <dbReference type="Pfam" id="PF02767"/>
    </source>
</evidence>
<keyword evidence="5 10" id="KW-0808">Transferase</keyword>
<dbReference type="PANTHER" id="PTHR30478:SF0">
    <property type="entry name" value="BETA SLIDING CLAMP"/>
    <property type="match status" value="1"/>
</dbReference>
<dbReference type="FunFam" id="3.10.150.10:FF:000001">
    <property type="entry name" value="Beta sliding clamp"/>
    <property type="match status" value="1"/>
</dbReference>
<dbReference type="Gene3D" id="3.10.150.10">
    <property type="entry name" value="DNA Polymerase III, subunit A, domain 2"/>
    <property type="match status" value="3"/>
</dbReference>
<dbReference type="SUPFAM" id="SSF55979">
    <property type="entry name" value="DNA clamp"/>
    <property type="match status" value="3"/>
</dbReference>
<dbReference type="EMBL" id="PKKO01000001">
    <property type="protein sequence ID" value="PKY73082.1"/>
    <property type="molecule type" value="Genomic_DNA"/>
</dbReference>
<dbReference type="NCBIfam" id="TIGR00663">
    <property type="entry name" value="dnan"/>
    <property type="match status" value="1"/>
</dbReference>
<dbReference type="STRING" id="33007.HMPREF3198_00688"/>
<feature type="domain" description="DNA polymerase III beta sliding clamp C-terminal" evidence="13">
    <location>
        <begin position="248"/>
        <end position="357"/>
    </location>
</feature>
<evidence type="ECO:0000256" key="1">
    <source>
        <dbReference type="ARBA" id="ARBA00004496"/>
    </source>
</evidence>
<dbReference type="GO" id="GO:0006271">
    <property type="term" value="P:DNA strand elongation involved in DNA replication"/>
    <property type="evidence" value="ECO:0007669"/>
    <property type="project" value="TreeGrafter"/>
</dbReference>
<keyword evidence="15" id="KW-1185">Reference proteome</keyword>
<keyword evidence="6 10" id="KW-0548">Nucleotidyltransferase</keyword>
<gene>
    <name evidence="14" type="ORF">CYJ19_00355</name>
</gene>
<keyword evidence="8 10" id="KW-0239">DNA-directed DNA polymerase</keyword>
<dbReference type="Pfam" id="PF02767">
    <property type="entry name" value="DNA_pol3_beta_2"/>
    <property type="match status" value="1"/>
</dbReference>
<keyword evidence="9" id="KW-0238">DNA-binding</keyword>
<feature type="domain" description="DNA polymerase III beta sliding clamp N-terminal" evidence="11">
    <location>
        <begin position="1"/>
        <end position="118"/>
    </location>
</feature>
<keyword evidence="7 10" id="KW-0235">DNA replication</keyword>
<dbReference type="GO" id="GO:0042802">
    <property type="term" value="F:identical protein binding"/>
    <property type="evidence" value="ECO:0007669"/>
    <property type="project" value="UniProtKB-ARBA"/>
</dbReference>
<feature type="domain" description="DNA polymerase III beta sliding clamp central" evidence="12">
    <location>
        <begin position="127"/>
        <end position="246"/>
    </location>
</feature>
<dbReference type="GO" id="GO:0009360">
    <property type="term" value="C:DNA polymerase III complex"/>
    <property type="evidence" value="ECO:0007669"/>
    <property type="project" value="InterPro"/>
</dbReference>
<dbReference type="RefSeq" id="WP_024330836.1">
    <property type="nucleotide sequence ID" value="NZ_JASOXK010000011.1"/>
</dbReference>
<dbReference type="AlphaFoldDB" id="A0A2I1IPM7"/>
<comment type="function">
    <text evidence="10">Confers DNA tethering and processivity to DNA polymerases and other proteins. Acts as a clamp, forming a ring around DNA (a reaction catalyzed by the clamp-loading complex) which diffuses in an ATP-independent manner freely and bidirectionally along dsDNA. Initially characterized for its ability to contact the catalytic subunit of DNA polymerase III (Pol III), a complex, multichain enzyme responsible for most of the replicative synthesis in bacteria; Pol III exhibits 3'-5' exonuclease proofreading activity. The beta chain is required for initiation of replication as well as for processivity of DNA replication.</text>
</comment>
<dbReference type="GO" id="GO:0005737">
    <property type="term" value="C:cytoplasm"/>
    <property type="evidence" value="ECO:0007669"/>
    <property type="project" value="UniProtKB-SubCell"/>
</dbReference>
<evidence type="ECO:0000256" key="6">
    <source>
        <dbReference type="ARBA" id="ARBA00022695"/>
    </source>
</evidence>
<sequence length="376" mass="40713">MKFRVDRDVLADAVTWTARTLPQRPAVPVLAGVRLTTEGSIVVLSSFDYETSARSTIEAQVEEDGEVLVSGRLLADICKALPAKPVDVILDGPKVRIKCGSSKFSLLTMPLDDYPALPSVPPVVGTIDSADFSQAVSQVAVAASKDDTLPLLTTINCEINGDTLTMLATDRYRLAQRDIKWKPQDESLQAGALVRSKMLTDMTKSLSGGGEVKISLSTDEGAAAILAMEQGGRRMTSQLTDGDYPQVRRLFPETTSIHAVVDRVELQSALKRVSLVAERNTAVRLTLEPGQLTLEAGQGEDAQAREDVPLHLDGEPIVTAFNPHYLLDGLNAIDDPYVKMSFNHPSKPAVLTGQEEPGAGEDPSYRYLLMPIRYGI</sequence>
<comment type="subunit">
    <text evidence="10">Forms a ring-shaped head-to-tail homodimer around DNA.</text>
</comment>
<evidence type="ECO:0000256" key="10">
    <source>
        <dbReference type="PIRNR" id="PIRNR000804"/>
    </source>
</evidence>
<evidence type="ECO:0000256" key="4">
    <source>
        <dbReference type="ARBA" id="ARBA00022490"/>
    </source>
</evidence>
<dbReference type="Pfam" id="PF00712">
    <property type="entry name" value="DNA_pol3_beta"/>
    <property type="match status" value="1"/>
</dbReference>
<evidence type="ECO:0000259" key="13">
    <source>
        <dbReference type="Pfam" id="PF02768"/>
    </source>
</evidence>
<dbReference type="Proteomes" id="UP000235122">
    <property type="component" value="Unassembled WGS sequence"/>
</dbReference>
<comment type="similarity">
    <text evidence="2 10">Belongs to the beta sliding clamp family.</text>
</comment>
<dbReference type="GO" id="GO:0003677">
    <property type="term" value="F:DNA binding"/>
    <property type="evidence" value="ECO:0007669"/>
    <property type="project" value="UniProtKB-UniRule"/>
</dbReference>
<dbReference type="InterPro" id="IPR022637">
    <property type="entry name" value="DNA_polIII_beta_cen"/>
</dbReference>
<name>A0A2I1IPM7_9ACTO</name>
<keyword evidence="4 10" id="KW-0963">Cytoplasm</keyword>
<dbReference type="InterPro" id="IPR022634">
    <property type="entry name" value="DNA_polIII_beta_N"/>
</dbReference>
<dbReference type="InterPro" id="IPR001001">
    <property type="entry name" value="DNA_polIII_beta"/>
</dbReference>
<comment type="caution">
    <text evidence="14">The sequence shown here is derived from an EMBL/GenBank/DDBJ whole genome shotgun (WGS) entry which is preliminary data.</text>
</comment>
<dbReference type="SMART" id="SM00480">
    <property type="entry name" value="POL3Bc"/>
    <property type="match status" value="1"/>
</dbReference>
<evidence type="ECO:0000256" key="3">
    <source>
        <dbReference type="ARBA" id="ARBA00021035"/>
    </source>
</evidence>
<evidence type="ECO:0000256" key="8">
    <source>
        <dbReference type="ARBA" id="ARBA00022932"/>
    </source>
</evidence>
<protein>
    <recommendedName>
        <fullName evidence="3 10">Beta sliding clamp</fullName>
    </recommendedName>
</protein>
<proteinExistence type="inferred from homology"/>
<dbReference type="GeneID" id="35866060"/>
<comment type="subcellular location">
    <subcellularLocation>
        <location evidence="1 10">Cytoplasm</location>
    </subcellularLocation>
</comment>
<evidence type="ECO:0000256" key="7">
    <source>
        <dbReference type="ARBA" id="ARBA00022705"/>
    </source>
</evidence>
<dbReference type="CDD" id="cd00140">
    <property type="entry name" value="beta_clamp"/>
    <property type="match status" value="1"/>
</dbReference>
<evidence type="ECO:0000256" key="9">
    <source>
        <dbReference type="ARBA" id="ARBA00023125"/>
    </source>
</evidence>
<reference evidence="14 15" key="1">
    <citation type="submission" date="2017-12" db="EMBL/GenBank/DDBJ databases">
        <title>Phylogenetic diversity of female urinary microbiome.</title>
        <authorList>
            <person name="Thomas-White K."/>
            <person name="Wolfe A.J."/>
        </authorList>
    </citation>
    <scope>NUCLEOTIDE SEQUENCE [LARGE SCALE GENOMIC DNA]</scope>
    <source>
        <strain evidence="14 15">UMB0402</strain>
    </source>
</reference>
<dbReference type="PIRSF" id="PIRSF000804">
    <property type="entry name" value="DNA_pol_III_b"/>
    <property type="match status" value="1"/>
</dbReference>
<dbReference type="Pfam" id="PF02768">
    <property type="entry name" value="DNA_pol3_beta_3"/>
    <property type="match status" value="1"/>
</dbReference>
<dbReference type="GO" id="GO:0008408">
    <property type="term" value="F:3'-5' exonuclease activity"/>
    <property type="evidence" value="ECO:0007669"/>
    <property type="project" value="InterPro"/>
</dbReference>
<dbReference type="GO" id="GO:0003887">
    <property type="term" value="F:DNA-directed DNA polymerase activity"/>
    <property type="evidence" value="ECO:0007669"/>
    <property type="project" value="UniProtKB-UniRule"/>
</dbReference>
<dbReference type="InterPro" id="IPR022635">
    <property type="entry name" value="DNA_polIII_beta_C"/>
</dbReference>
<evidence type="ECO:0000256" key="2">
    <source>
        <dbReference type="ARBA" id="ARBA00010752"/>
    </source>
</evidence>
<evidence type="ECO:0000313" key="14">
    <source>
        <dbReference type="EMBL" id="PKY73082.1"/>
    </source>
</evidence>
<evidence type="ECO:0000256" key="5">
    <source>
        <dbReference type="ARBA" id="ARBA00022679"/>
    </source>
</evidence>
<accession>A0A2I1IPM7</accession>
<dbReference type="InterPro" id="IPR046938">
    <property type="entry name" value="DNA_clamp_sf"/>
</dbReference>